<evidence type="ECO:0000313" key="2">
    <source>
        <dbReference type="Proteomes" id="UP000196074"/>
    </source>
</evidence>
<accession>A0A0I9W404</accession>
<gene>
    <name evidence="1" type="ORF">B5E88_05425</name>
</gene>
<name>A0A0I9W404_9ENTE</name>
<dbReference type="Pfam" id="PF15980">
    <property type="entry name" value="ComGF"/>
    <property type="match status" value="1"/>
</dbReference>
<organism evidence="1 2">
    <name type="scientific">Enterococcus cecorum</name>
    <dbReference type="NCBI Taxonomy" id="44008"/>
    <lineage>
        <taxon>Bacteria</taxon>
        <taxon>Bacillati</taxon>
        <taxon>Bacillota</taxon>
        <taxon>Bacilli</taxon>
        <taxon>Lactobacillales</taxon>
        <taxon>Enterococcaceae</taxon>
        <taxon>Enterococcus</taxon>
    </lineage>
</organism>
<dbReference type="Proteomes" id="UP000196074">
    <property type="component" value="Unassembled WGS sequence"/>
</dbReference>
<sequence length="147" mass="17163">MNKQRAFTLFECLWALFLIGLTLLGMNQLLFGMRKIDNYLHFQQTQAFQLSMIQLEHQLKDFQWVKIEPEKVVLESKVAENGYYPKAILKLSATNNFMLSINSGNQPILKQVKSIHFQENNQFIQIDVYFKEGNEKHATLLLPPKTT</sequence>
<comment type="caution">
    <text evidence="1">The sequence shown here is derived from an EMBL/GenBank/DDBJ whole genome shotgun (WGS) entry which is preliminary data.</text>
</comment>
<proteinExistence type="predicted"/>
<evidence type="ECO:0000313" key="1">
    <source>
        <dbReference type="EMBL" id="OUQ10645.1"/>
    </source>
</evidence>
<reference evidence="2" key="1">
    <citation type="submission" date="2017-04" db="EMBL/GenBank/DDBJ databases">
        <title>Function of individual gut microbiota members based on whole genome sequencing of pure cultures obtained from chicken caecum.</title>
        <authorList>
            <person name="Medvecky M."/>
            <person name="Cejkova D."/>
            <person name="Polansky O."/>
            <person name="Karasova D."/>
            <person name="Kubasova T."/>
            <person name="Cizek A."/>
            <person name="Rychlik I."/>
        </authorList>
    </citation>
    <scope>NUCLEOTIDE SEQUENCE [LARGE SCALE GENOMIC DNA]</scope>
    <source>
        <strain evidence="2">An144</strain>
    </source>
</reference>
<dbReference type="RefSeq" id="WP_047334163.1">
    <property type="nucleotide sequence ID" value="NZ_CP010060.1"/>
</dbReference>
<dbReference type="AlphaFoldDB" id="A0A0I9W404"/>
<dbReference type="EMBL" id="NFLC01000008">
    <property type="protein sequence ID" value="OUQ10645.1"/>
    <property type="molecule type" value="Genomic_DNA"/>
</dbReference>
<dbReference type="InterPro" id="IPR016977">
    <property type="entry name" value="ComGF"/>
</dbReference>
<protein>
    <submittedName>
        <fullName evidence="1">Uncharacterized protein</fullName>
    </submittedName>
</protein>